<feature type="compositionally biased region" description="Basic and acidic residues" evidence="1">
    <location>
        <begin position="383"/>
        <end position="394"/>
    </location>
</feature>
<feature type="compositionally biased region" description="Pro residues" evidence="1">
    <location>
        <begin position="251"/>
        <end position="271"/>
    </location>
</feature>
<evidence type="ECO:0000313" key="3">
    <source>
        <dbReference type="Proteomes" id="UP000183376"/>
    </source>
</evidence>
<accession>A0A1H0CUP7</accession>
<keyword evidence="3" id="KW-1185">Reference proteome</keyword>
<gene>
    <name evidence="2" type="ORF">SAMN04489726_7436</name>
</gene>
<sequence>MPGVCLRPQSRFTHDVDFHPVSIAVGVVKGESMVGDRHFSSTDNYAGMSLEQLRDLLGSVPDAAAAHLVRDFKERGAVAVQLANRMNALADRLAGRWQAPSVAKAKKAGDGLRGYGDTQQQVAQQVSAALEPAATKANSVSEMVKTLKVPGREFPKNMTGLGPQSLTLVNSDHARYEQQKEAKRREAIELGTQLDKQAAAMDSGTPPFPTIPANFFDAGGETPPRSPRDPIGGGGGGGGSGGWNGVRGGPDPTPGPAPVPQPTPTPHPVPDPNRRGDLELVNSDRPPLPPPNTASDADGRPGGFGGSGGGSGFGGSGFGGMAYGPGPSAHDSSPRSTPSPGGARPGTTSPAPVAGPPRTSTPAPRGAGGGFLQPALGAPGQRSENEEHQRKYPVTDDLVGDLPLVAPPVIGEYSDDER</sequence>
<feature type="region of interest" description="Disordered" evidence="1">
    <location>
        <begin position="197"/>
        <end position="418"/>
    </location>
</feature>
<organism evidence="2 3">
    <name type="scientific">Allokutzneria albata</name>
    <name type="common">Kibdelosporangium albatum</name>
    <dbReference type="NCBI Taxonomy" id="211114"/>
    <lineage>
        <taxon>Bacteria</taxon>
        <taxon>Bacillati</taxon>
        <taxon>Actinomycetota</taxon>
        <taxon>Actinomycetes</taxon>
        <taxon>Pseudonocardiales</taxon>
        <taxon>Pseudonocardiaceae</taxon>
        <taxon>Allokutzneria</taxon>
    </lineage>
</organism>
<dbReference type="Proteomes" id="UP000183376">
    <property type="component" value="Chromosome I"/>
</dbReference>
<feature type="compositionally biased region" description="Polar residues" evidence="1">
    <location>
        <begin position="330"/>
        <end position="339"/>
    </location>
</feature>
<evidence type="ECO:0008006" key="4">
    <source>
        <dbReference type="Google" id="ProtNLM"/>
    </source>
</evidence>
<evidence type="ECO:0000256" key="1">
    <source>
        <dbReference type="SAM" id="MobiDB-lite"/>
    </source>
</evidence>
<dbReference type="EMBL" id="LT629701">
    <property type="protein sequence ID" value="SDN61650.1"/>
    <property type="molecule type" value="Genomic_DNA"/>
</dbReference>
<feature type="compositionally biased region" description="Gly residues" evidence="1">
    <location>
        <begin position="300"/>
        <end position="323"/>
    </location>
</feature>
<protein>
    <recommendedName>
        <fullName evidence="4">PPE family protein</fullName>
    </recommendedName>
</protein>
<feature type="compositionally biased region" description="Gly residues" evidence="1">
    <location>
        <begin position="231"/>
        <end position="248"/>
    </location>
</feature>
<dbReference type="AlphaFoldDB" id="A0A1H0CUP7"/>
<name>A0A1H0CUP7_ALLAB</name>
<dbReference type="STRING" id="211114.SAMN04489726_7436"/>
<reference evidence="2 3" key="1">
    <citation type="submission" date="2016-10" db="EMBL/GenBank/DDBJ databases">
        <authorList>
            <person name="de Groot N.N."/>
        </authorList>
    </citation>
    <scope>NUCLEOTIDE SEQUENCE [LARGE SCALE GENOMIC DNA]</scope>
    <source>
        <strain evidence="2 3">DSM 44149</strain>
    </source>
</reference>
<evidence type="ECO:0000313" key="2">
    <source>
        <dbReference type="EMBL" id="SDN61650.1"/>
    </source>
</evidence>
<proteinExistence type="predicted"/>